<reference evidence="5 8" key="2">
    <citation type="submission" date="2019-09" db="EMBL/GenBank/DDBJ databases">
        <title>In-depth cultivation of the pig gut microbiome towards novel bacterial diversity and tailored functional studies.</title>
        <authorList>
            <person name="Wylensek D."/>
            <person name="Hitch T.C.A."/>
            <person name="Clavel T."/>
        </authorList>
    </citation>
    <scope>NUCLEOTIDE SEQUENCE [LARGE SCALE GENOMIC DNA]</scope>
    <source>
        <strain evidence="5 8">WCA-389-WT-3C</strain>
    </source>
</reference>
<evidence type="ECO:0000259" key="4">
    <source>
        <dbReference type="PROSITE" id="PS51379"/>
    </source>
</evidence>
<dbReference type="RefSeq" id="WP_016270436.1">
    <property type="nucleotide sequence ID" value="NZ_JADPFR010000393.1"/>
</dbReference>
<dbReference type="Pfam" id="PF12838">
    <property type="entry name" value="Fer4_7"/>
    <property type="match status" value="1"/>
</dbReference>
<dbReference type="EMBL" id="VULU01000006">
    <property type="protein sequence ID" value="MSS47684.1"/>
    <property type="molecule type" value="Genomic_DNA"/>
</dbReference>
<dbReference type="GO" id="GO:0051536">
    <property type="term" value="F:iron-sulfur cluster binding"/>
    <property type="evidence" value="ECO:0007669"/>
    <property type="project" value="UniProtKB-KW"/>
</dbReference>
<dbReference type="AlphaFoldDB" id="A0A412QT69"/>
<keyword evidence="1" id="KW-0479">Metal-binding</keyword>
<evidence type="ECO:0000256" key="1">
    <source>
        <dbReference type="ARBA" id="ARBA00022723"/>
    </source>
</evidence>
<dbReference type="PROSITE" id="PS00198">
    <property type="entry name" value="4FE4S_FER_1"/>
    <property type="match status" value="1"/>
</dbReference>
<name>A0A412QT69_PHOVU</name>
<evidence type="ECO:0000313" key="7">
    <source>
        <dbReference type="Proteomes" id="UP000283833"/>
    </source>
</evidence>
<dbReference type="GO" id="GO:0046872">
    <property type="term" value="F:metal ion binding"/>
    <property type="evidence" value="ECO:0007669"/>
    <property type="project" value="UniProtKB-KW"/>
</dbReference>
<evidence type="ECO:0000313" key="8">
    <source>
        <dbReference type="Proteomes" id="UP000460950"/>
    </source>
</evidence>
<dbReference type="PROSITE" id="PS51379">
    <property type="entry name" value="4FE4S_FER_2"/>
    <property type="match status" value="2"/>
</dbReference>
<dbReference type="Proteomes" id="UP000283833">
    <property type="component" value="Unassembled WGS sequence"/>
</dbReference>
<evidence type="ECO:0000256" key="3">
    <source>
        <dbReference type="ARBA" id="ARBA00023014"/>
    </source>
</evidence>
<dbReference type="PANTHER" id="PTHR43193">
    <property type="match status" value="1"/>
</dbReference>
<dbReference type="InterPro" id="IPR017900">
    <property type="entry name" value="4Fe4S_Fe_S_CS"/>
</dbReference>
<keyword evidence="3" id="KW-0411">Iron-sulfur</keyword>
<dbReference type="Pfam" id="PF04432">
    <property type="entry name" value="FrhB_FdhB_C"/>
    <property type="match status" value="1"/>
</dbReference>
<dbReference type="Proteomes" id="UP000460950">
    <property type="component" value="Unassembled WGS sequence"/>
</dbReference>
<dbReference type="InterPro" id="IPR017896">
    <property type="entry name" value="4Fe4S_Fe-S-bd"/>
</dbReference>
<proteinExistence type="predicted"/>
<dbReference type="SUPFAM" id="SSF54862">
    <property type="entry name" value="4Fe-4S ferredoxins"/>
    <property type="match status" value="1"/>
</dbReference>
<dbReference type="EMBL" id="QRXI01000010">
    <property type="protein sequence ID" value="RGT94160.1"/>
    <property type="molecule type" value="Genomic_DNA"/>
</dbReference>
<dbReference type="InterPro" id="IPR052977">
    <property type="entry name" value="Polyferredoxin-like_ET"/>
</dbReference>
<evidence type="ECO:0000313" key="6">
    <source>
        <dbReference type="EMBL" id="RGT94160.1"/>
    </source>
</evidence>
<comment type="caution">
    <text evidence="6">The sequence shown here is derived from an EMBL/GenBank/DDBJ whole genome shotgun (WGS) entry which is preliminary data.</text>
</comment>
<accession>A0A412QT69</accession>
<evidence type="ECO:0000313" key="5">
    <source>
        <dbReference type="EMBL" id="MSS47684.1"/>
    </source>
</evidence>
<reference evidence="6 7" key="1">
    <citation type="submission" date="2018-08" db="EMBL/GenBank/DDBJ databases">
        <title>A genome reference for cultivated species of the human gut microbiota.</title>
        <authorList>
            <person name="Zou Y."/>
            <person name="Xue W."/>
            <person name="Luo G."/>
        </authorList>
    </citation>
    <scope>NUCLEOTIDE SEQUENCE [LARGE SCALE GENOMIC DNA]</scope>
    <source>
        <strain evidence="6 7">AF18-14</strain>
    </source>
</reference>
<gene>
    <name evidence="6" type="ORF">DWX04_10055</name>
    <name evidence="5" type="ORF">FYJ30_04960</name>
</gene>
<feature type="domain" description="4Fe-4S ferredoxin-type" evidence="4">
    <location>
        <begin position="1"/>
        <end position="30"/>
    </location>
</feature>
<feature type="domain" description="4Fe-4S ferredoxin-type" evidence="4">
    <location>
        <begin position="35"/>
        <end position="64"/>
    </location>
</feature>
<dbReference type="PANTHER" id="PTHR43193:SF2">
    <property type="entry name" value="POLYFERREDOXIN PROTEIN FWDF"/>
    <property type="match status" value="1"/>
</dbReference>
<keyword evidence="2" id="KW-0408">Iron</keyword>
<evidence type="ECO:0000256" key="2">
    <source>
        <dbReference type="ARBA" id="ARBA00023004"/>
    </source>
</evidence>
<dbReference type="InterPro" id="IPR007525">
    <property type="entry name" value="FrhB_FdhB_C"/>
</dbReference>
<sequence>MIRITDKKNCCGCWACAEICARHSIRMVEDNEGYRYPVVDAETCTDCGACESVCPLLSEKIIKKESYKEPVNAFLAQNRDEKVLRESTSGGAFSAIANWVIRKGGVVYGAAFGADGEVIHVAVDTIDELYRFRNSKYVQSLIGDAYSNTRKLLLAGKWVCFSGTPCQLEGLLNYLRRPYDKLVTVDVVCRAVPSPLVLRKYIEMQRKYFDFTDLKFRNKRYGYKYSSMSLSGGNKEYHEGIDTDYYLRTFFAGVNIRPSCTDCKFRSVVRRTDFTIWDCFDVYRFNSKLDNDKGVTRILARTWKAENILREVSHELKLVEIGIDQAVSGVKELVKSPVPHPLRSNFFKDLVVMDTEKCFKKYFPITIRHRIEKQVRICSARLGIYQTMKRIFLIVNKGKAIKR</sequence>
<protein>
    <submittedName>
        <fullName evidence="6">4Fe-4S dicluster domain-containing protein</fullName>
    </submittedName>
</protein>
<organism evidence="6 7">
    <name type="scientific">Phocaeicola vulgatus</name>
    <name type="common">Bacteroides vulgatus</name>
    <dbReference type="NCBI Taxonomy" id="821"/>
    <lineage>
        <taxon>Bacteria</taxon>
        <taxon>Pseudomonadati</taxon>
        <taxon>Bacteroidota</taxon>
        <taxon>Bacteroidia</taxon>
        <taxon>Bacteroidales</taxon>
        <taxon>Bacteroidaceae</taxon>
        <taxon>Phocaeicola</taxon>
    </lineage>
</organism>
<dbReference type="Gene3D" id="3.30.70.20">
    <property type="match status" value="1"/>
</dbReference>